<organism evidence="2 3">
    <name type="scientific">Novosphingobium soli</name>
    <dbReference type="NCBI Taxonomy" id="574956"/>
    <lineage>
        <taxon>Bacteria</taxon>
        <taxon>Pseudomonadati</taxon>
        <taxon>Pseudomonadota</taxon>
        <taxon>Alphaproteobacteria</taxon>
        <taxon>Sphingomonadales</taxon>
        <taxon>Sphingomonadaceae</taxon>
        <taxon>Novosphingobium</taxon>
    </lineage>
</organism>
<reference evidence="2 3" key="1">
    <citation type="submission" date="2024-09" db="EMBL/GenBank/DDBJ databases">
        <authorList>
            <person name="Sun Q."/>
            <person name="Mori K."/>
        </authorList>
    </citation>
    <scope>NUCLEOTIDE SEQUENCE [LARGE SCALE GENOMIC DNA]</scope>
    <source>
        <strain evidence="2 3">CCM 7706</strain>
    </source>
</reference>
<sequence length="215" mass="24856">MKKAEVGVTIMWTGPDLNSFDTFDLTPQYRADYRMMYQVLCSEAHTRQALDALCYQLTLASTSAFLISLQNYELTKGFDYYVATVRKGLTPQAFFSFTSSGRTIDDLTFVNHIHGRSTHRIQWAMMAAYADKNPKTFTWPMSTLYKAMEQQQEGSVSVYKLPMFLGQSFWDFLLDNEERRVNNATMPEWFCGTFLKAEYPALYACSNGKEPYERK</sequence>
<dbReference type="RefSeq" id="WP_379486877.1">
    <property type="nucleotide sequence ID" value="NZ_JBHLWK010000010.1"/>
</dbReference>
<gene>
    <name evidence="2" type="ORF">ACFFJC_07480</name>
</gene>
<dbReference type="Proteomes" id="UP001589798">
    <property type="component" value="Unassembled WGS sequence"/>
</dbReference>
<feature type="domain" description="DUF5636" evidence="1">
    <location>
        <begin position="72"/>
        <end position="195"/>
    </location>
</feature>
<keyword evidence="3" id="KW-1185">Reference proteome</keyword>
<evidence type="ECO:0000259" key="1">
    <source>
        <dbReference type="Pfam" id="PF18686"/>
    </source>
</evidence>
<evidence type="ECO:0000313" key="3">
    <source>
        <dbReference type="Proteomes" id="UP001589798"/>
    </source>
</evidence>
<comment type="caution">
    <text evidence="2">The sequence shown here is derived from an EMBL/GenBank/DDBJ whole genome shotgun (WGS) entry which is preliminary data.</text>
</comment>
<name>A0ABV6CTQ7_9SPHN</name>
<dbReference type="Pfam" id="PF18686">
    <property type="entry name" value="DUF5636"/>
    <property type="match status" value="1"/>
</dbReference>
<dbReference type="InterPro" id="IPR040708">
    <property type="entry name" value="DUF5636"/>
</dbReference>
<proteinExistence type="predicted"/>
<accession>A0ABV6CTQ7</accession>
<evidence type="ECO:0000313" key="2">
    <source>
        <dbReference type="EMBL" id="MFC0204114.1"/>
    </source>
</evidence>
<dbReference type="EMBL" id="JBHLWK010000010">
    <property type="protein sequence ID" value="MFC0204114.1"/>
    <property type="molecule type" value="Genomic_DNA"/>
</dbReference>
<protein>
    <submittedName>
        <fullName evidence="2">LirA/MavJ family T4SS effector</fullName>
    </submittedName>
</protein>